<dbReference type="PROSITE" id="PS51257">
    <property type="entry name" value="PROKAR_LIPOPROTEIN"/>
    <property type="match status" value="1"/>
</dbReference>
<feature type="transmembrane region" description="Helical" evidence="1">
    <location>
        <begin position="45"/>
        <end position="66"/>
    </location>
</feature>
<proteinExistence type="predicted"/>
<feature type="transmembrane region" description="Helical" evidence="1">
    <location>
        <begin position="97"/>
        <end position="115"/>
    </location>
</feature>
<evidence type="ECO:0000256" key="1">
    <source>
        <dbReference type="SAM" id="Phobius"/>
    </source>
</evidence>
<keyword evidence="1" id="KW-1133">Transmembrane helix</keyword>
<sequence length="120" mass="13562">MTRSTAPASSLNQDNQSPIPALIGCCAFALCLVNELGYHPGVFTVYAFVYLTSWLMSLAVLVYRHWRFDRGSLAVILATLLVPLGIVLLYNRDLSRMLLSLYYVAWCMWATYRSVGHREP</sequence>
<keyword evidence="3" id="KW-1185">Reference proteome</keyword>
<gene>
    <name evidence="2" type="ORF">GSD1FS_1966</name>
</gene>
<accession>A0A7K1J7E0</accession>
<keyword evidence="1" id="KW-0472">Membrane</keyword>
<feature type="transmembrane region" description="Helical" evidence="1">
    <location>
        <begin position="72"/>
        <end position="90"/>
    </location>
</feature>
<organism evidence="2 3">
    <name type="scientific">Bifidobacterium canis</name>
    <dbReference type="NCBI Taxonomy" id="2610880"/>
    <lineage>
        <taxon>Bacteria</taxon>
        <taxon>Bacillati</taxon>
        <taxon>Actinomycetota</taxon>
        <taxon>Actinomycetes</taxon>
        <taxon>Bifidobacteriales</taxon>
        <taxon>Bifidobacteriaceae</taxon>
        <taxon>Bifidobacterium</taxon>
    </lineage>
</organism>
<protein>
    <submittedName>
        <fullName evidence="2">Uncharacterized protein</fullName>
    </submittedName>
</protein>
<reference evidence="2 3" key="1">
    <citation type="submission" date="2019-09" db="EMBL/GenBank/DDBJ databases">
        <title>Bifidobacterium canis sp. nov., isolated from the digestive tract of German Shepherd dog puppy.</title>
        <authorList>
            <person name="Bunesova V."/>
        </authorList>
    </citation>
    <scope>NUCLEOTIDE SEQUENCE [LARGE SCALE GENOMIC DNA]</scope>
    <source>
        <strain evidence="2 3">GSD1FS</strain>
    </source>
</reference>
<dbReference type="EMBL" id="WNLP01000017">
    <property type="protein sequence ID" value="MUH60584.1"/>
    <property type="molecule type" value="Genomic_DNA"/>
</dbReference>
<name>A0A7K1J7E0_9BIFI</name>
<evidence type="ECO:0000313" key="3">
    <source>
        <dbReference type="Proteomes" id="UP000487882"/>
    </source>
</evidence>
<dbReference type="RefSeq" id="WP_155589368.1">
    <property type="nucleotide sequence ID" value="NZ_WNLP01000017.1"/>
</dbReference>
<evidence type="ECO:0000313" key="2">
    <source>
        <dbReference type="EMBL" id="MUH60584.1"/>
    </source>
</evidence>
<keyword evidence="1" id="KW-0812">Transmembrane</keyword>
<dbReference type="AlphaFoldDB" id="A0A7K1J7E0"/>
<dbReference type="Proteomes" id="UP000487882">
    <property type="component" value="Unassembled WGS sequence"/>
</dbReference>
<comment type="caution">
    <text evidence="2">The sequence shown here is derived from an EMBL/GenBank/DDBJ whole genome shotgun (WGS) entry which is preliminary data.</text>
</comment>